<evidence type="ECO:0000313" key="3">
    <source>
        <dbReference type="EMBL" id="KAJ8611187.1"/>
    </source>
</evidence>
<dbReference type="InterPro" id="IPR052402">
    <property type="entry name" value="ADCK_kinase"/>
</dbReference>
<organism evidence="3 4">
    <name type="scientific">Chrysophaeum taylorii</name>
    <dbReference type="NCBI Taxonomy" id="2483200"/>
    <lineage>
        <taxon>Eukaryota</taxon>
        <taxon>Sar</taxon>
        <taxon>Stramenopiles</taxon>
        <taxon>Ochrophyta</taxon>
        <taxon>Pelagophyceae</taxon>
        <taxon>Pelagomonadales</taxon>
        <taxon>Pelagomonadaceae</taxon>
        <taxon>Chrysophaeum</taxon>
    </lineage>
</organism>
<keyword evidence="1" id="KW-1133">Transmembrane helix</keyword>
<comment type="caution">
    <text evidence="3">The sequence shown here is derived from an EMBL/GenBank/DDBJ whole genome shotgun (WGS) entry which is preliminary data.</text>
</comment>
<keyword evidence="1" id="KW-0812">Transmembrane</keyword>
<dbReference type="InterPro" id="IPR004147">
    <property type="entry name" value="ABC1_dom"/>
</dbReference>
<dbReference type="InterPro" id="IPR011009">
    <property type="entry name" value="Kinase-like_dom_sf"/>
</dbReference>
<name>A0AAD7UMN6_9STRA</name>
<accession>A0AAD7UMN6</accession>
<dbReference type="EMBL" id="JAQMWT010000081">
    <property type="protein sequence ID" value="KAJ8611187.1"/>
    <property type="molecule type" value="Genomic_DNA"/>
</dbReference>
<protein>
    <recommendedName>
        <fullName evidence="2">ABC1 atypical kinase-like domain-containing protein</fullName>
    </recommendedName>
</protein>
<reference evidence="3" key="1">
    <citation type="submission" date="2023-01" db="EMBL/GenBank/DDBJ databases">
        <title>Metagenome sequencing of chrysophaentin producing Chrysophaeum taylorii.</title>
        <authorList>
            <person name="Davison J."/>
            <person name="Bewley C."/>
        </authorList>
    </citation>
    <scope>NUCLEOTIDE SEQUENCE</scope>
    <source>
        <strain evidence="3">NIES-1699</strain>
    </source>
</reference>
<dbReference type="AlphaFoldDB" id="A0AAD7UMN6"/>
<keyword evidence="4" id="KW-1185">Reference proteome</keyword>
<proteinExistence type="predicted"/>
<evidence type="ECO:0000256" key="1">
    <source>
        <dbReference type="SAM" id="Phobius"/>
    </source>
</evidence>
<dbReference type="Proteomes" id="UP001230188">
    <property type="component" value="Unassembled WGS sequence"/>
</dbReference>
<feature type="transmembrane region" description="Helical" evidence="1">
    <location>
        <begin position="39"/>
        <end position="62"/>
    </location>
</feature>
<feature type="domain" description="ABC1 atypical kinase-like" evidence="2">
    <location>
        <begin position="106"/>
        <end position="338"/>
    </location>
</feature>
<keyword evidence="1" id="KW-0472">Membrane</keyword>
<dbReference type="PANTHER" id="PTHR45890:SF1">
    <property type="entry name" value="AARF DOMAIN CONTAINING KINASE 2"/>
    <property type="match status" value="1"/>
</dbReference>
<dbReference type="Pfam" id="PF03109">
    <property type="entry name" value="ABC1"/>
    <property type="match status" value="1"/>
</dbReference>
<gene>
    <name evidence="3" type="ORF">CTAYLR_003581</name>
</gene>
<evidence type="ECO:0000313" key="4">
    <source>
        <dbReference type="Proteomes" id="UP001230188"/>
    </source>
</evidence>
<dbReference type="SUPFAM" id="SSF56112">
    <property type="entry name" value="Protein kinase-like (PK-like)"/>
    <property type="match status" value="1"/>
</dbReference>
<evidence type="ECO:0000259" key="2">
    <source>
        <dbReference type="Pfam" id="PF03109"/>
    </source>
</evidence>
<sequence>MVAMATTIPNNNNGFVVRVVEDDAGREIEISALRLSIRAAFLTMVFLPVTSSAWLAIVLPIFRRRCWYAWLRHSLGHAGAAFVKWAQWSATRADLFPEALRKSLSRLQASAPVHGRAHTASVVRRATGEQIEAFFEAFDPVPVASGSIAQVHRARRRGRDVAVKVRHPRVALALALDAELMIAASRLVDKFVPWLRLSETVAQFSATLAGQADLGAEAVALDKFRKRFRGWRDVGFPEPLFSHPSLLVESFEKGQLVNSIKTPVSPAVGAYLVNRGEDVYLKMLLEDRVMHADLHPGNLLWDHKRLVLVDAGMVATLTRDETEAFVGLIEALGAADALAAARCVRLFSRSNARMTPVQVRAFEADVVGLFRDRCGGYGTGVDFGDVVRGVLDLVRKHEVRVEANFATLIINALCLDGMARDLYPDYSVLDGAKPLLTVHRRLVSTHGGRYKVRKAPPRFLGRFIFTRLCLPLAWRFKRRHDDGILRHTIKNHRDTTSLVVVPNELPRRDDNGARRDRAAAAAAAARFEVVEAPPPPPPRADGL</sequence>
<dbReference type="PANTHER" id="PTHR45890">
    <property type="entry name" value="AARF DOMAIN CONTAINING KINASE 2 (PREDICTED)"/>
    <property type="match status" value="1"/>
</dbReference>